<dbReference type="GO" id="GO:0006352">
    <property type="term" value="P:DNA-templated transcription initiation"/>
    <property type="evidence" value="ECO:0007669"/>
    <property type="project" value="InterPro"/>
</dbReference>
<sequence length="291" mass="32539">MDLLDRIEAILQARTIEDAWDIYVDRLTAIGFPHSVYGGHRLLGTVERMILDDGLALSSLPDTLHTELLEKRLCNSLPMLSWMTRNHGMQSWDWVHKRRMAGKLAAPESQSLAIFERYGLSAGIALSLSDRVPRVRAGLLLIGPSGATQKQIDRIWQKDEREIIVLSSVLHQRLSNLPYREPEQILTLRQREALELTGSGLSTQEIAECLDLTPGTVEKHLRLARKSLGARTTAQAVLLAMSRRQIFCDPGESCAPVPSDMTAMSSGAFPKPWTYLKFVQVAQHLPNIAKI</sequence>
<gene>
    <name evidence="5" type="ORF">SAMN06265221_106131</name>
</gene>
<dbReference type="InterPro" id="IPR000792">
    <property type="entry name" value="Tscrpt_reg_LuxR_C"/>
</dbReference>
<dbReference type="Proteomes" id="UP000319014">
    <property type="component" value="Unassembled WGS sequence"/>
</dbReference>
<dbReference type="Gene3D" id="3.30.450.80">
    <property type="entry name" value="Transcription factor LuxR-like, autoinducer-binding domain"/>
    <property type="match status" value="1"/>
</dbReference>
<dbReference type="OrthoDB" id="3679796at2"/>
<feature type="domain" description="HTH luxR-type" evidence="4">
    <location>
        <begin position="179"/>
        <end position="244"/>
    </location>
</feature>
<evidence type="ECO:0000313" key="6">
    <source>
        <dbReference type="Proteomes" id="UP000319014"/>
    </source>
</evidence>
<dbReference type="SUPFAM" id="SSF75516">
    <property type="entry name" value="Pheromone-binding domain of LuxR-like quorum-sensing transcription factors"/>
    <property type="match status" value="1"/>
</dbReference>
<dbReference type="InterPro" id="IPR016032">
    <property type="entry name" value="Sig_transdc_resp-reg_C-effctor"/>
</dbReference>
<keyword evidence="3" id="KW-0804">Transcription</keyword>
<dbReference type="InterPro" id="IPR005143">
    <property type="entry name" value="TF_LuxR_autoind-bd_dom"/>
</dbReference>
<evidence type="ECO:0000313" key="5">
    <source>
        <dbReference type="EMBL" id="SMO66984.1"/>
    </source>
</evidence>
<proteinExistence type="predicted"/>
<evidence type="ECO:0000256" key="2">
    <source>
        <dbReference type="ARBA" id="ARBA00023125"/>
    </source>
</evidence>
<organism evidence="5 6">
    <name type="scientific">Paracoccus laeviglucosivorans</name>
    <dbReference type="NCBI Taxonomy" id="1197861"/>
    <lineage>
        <taxon>Bacteria</taxon>
        <taxon>Pseudomonadati</taxon>
        <taxon>Pseudomonadota</taxon>
        <taxon>Alphaproteobacteria</taxon>
        <taxon>Rhodobacterales</taxon>
        <taxon>Paracoccaceae</taxon>
        <taxon>Paracoccus</taxon>
    </lineage>
</organism>
<keyword evidence="6" id="KW-1185">Reference proteome</keyword>
<dbReference type="AlphaFoldDB" id="A0A521D5L3"/>
<dbReference type="Pfam" id="PF08281">
    <property type="entry name" value="Sigma70_r4_2"/>
    <property type="match status" value="1"/>
</dbReference>
<dbReference type="PANTHER" id="PTHR44688">
    <property type="entry name" value="DNA-BINDING TRANSCRIPTIONAL ACTIVATOR DEVR_DOSR"/>
    <property type="match status" value="1"/>
</dbReference>
<dbReference type="Pfam" id="PF03472">
    <property type="entry name" value="Autoind_bind"/>
    <property type="match status" value="1"/>
</dbReference>
<dbReference type="InterPro" id="IPR036388">
    <property type="entry name" value="WH-like_DNA-bd_sf"/>
</dbReference>
<dbReference type="InterPro" id="IPR013249">
    <property type="entry name" value="RNA_pol_sigma70_r4_t2"/>
</dbReference>
<evidence type="ECO:0000256" key="3">
    <source>
        <dbReference type="ARBA" id="ARBA00023163"/>
    </source>
</evidence>
<dbReference type="RefSeq" id="WP_142662980.1">
    <property type="nucleotide sequence ID" value="NZ_FXTK01000006.1"/>
</dbReference>
<dbReference type="SUPFAM" id="SSF46894">
    <property type="entry name" value="C-terminal effector domain of the bipartite response regulators"/>
    <property type="match status" value="1"/>
</dbReference>
<name>A0A521D5L3_9RHOB</name>
<protein>
    <submittedName>
        <fullName evidence="5">DNA-binding transcriptional regulator, CsgD family</fullName>
    </submittedName>
</protein>
<evidence type="ECO:0000259" key="4">
    <source>
        <dbReference type="PROSITE" id="PS50043"/>
    </source>
</evidence>
<dbReference type="PANTHER" id="PTHR44688:SF16">
    <property type="entry name" value="DNA-BINDING TRANSCRIPTIONAL ACTIVATOR DEVR_DOSR"/>
    <property type="match status" value="1"/>
</dbReference>
<dbReference type="CDD" id="cd06170">
    <property type="entry name" value="LuxR_C_like"/>
    <property type="match status" value="1"/>
</dbReference>
<dbReference type="SMART" id="SM00421">
    <property type="entry name" value="HTH_LUXR"/>
    <property type="match status" value="1"/>
</dbReference>
<dbReference type="InterPro" id="IPR036693">
    <property type="entry name" value="TF_LuxR_autoind-bd_dom_sf"/>
</dbReference>
<dbReference type="GO" id="GO:0016987">
    <property type="term" value="F:sigma factor activity"/>
    <property type="evidence" value="ECO:0007669"/>
    <property type="project" value="InterPro"/>
</dbReference>
<dbReference type="EMBL" id="FXTK01000006">
    <property type="protein sequence ID" value="SMO66984.1"/>
    <property type="molecule type" value="Genomic_DNA"/>
</dbReference>
<dbReference type="PRINTS" id="PR00038">
    <property type="entry name" value="HTHLUXR"/>
</dbReference>
<accession>A0A521D5L3</accession>
<dbReference type="Gene3D" id="1.10.10.10">
    <property type="entry name" value="Winged helix-like DNA-binding domain superfamily/Winged helix DNA-binding domain"/>
    <property type="match status" value="1"/>
</dbReference>
<keyword evidence="1" id="KW-0805">Transcription regulation</keyword>
<dbReference type="GO" id="GO:0003677">
    <property type="term" value="F:DNA binding"/>
    <property type="evidence" value="ECO:0007669"/>
    <property type="project" value="UniProtKB-KW"/>
</dbReference>
<evidence type="ECO:0000256" key="1">
    <source>
        <dbReference type="ARBA" id="ARBA00023015"/>
    </source>
</evidence>
<dbReference type="PROSITE" id="PS50043">
    <property type="entry name" value="HTH_LUXR_2"/>
    <property type="match status" value="1"/>
</dbReference>
<keyword evidence="2 5" id="KW-0238">DNA-binding</keyword>
<reference evidence="5 6" key="1">
    <citation type="submission" date="2017-05" db="EMBL/GenBank/DDBJ databases">
        <authorList>
            <person name="Varghese N."/>
            <person name="Submissions S."/>
        </authorList>
    </citation>
    <scope>NUCLEOTIDE SEQUENCE [LARGE SCALE GENOMIC DNA]</scope>
    <source>
        <strain evidence="5 6">DSM 100094</strain>
    </source>
</reference>